<keyword evidence="4 7" id="KW-1133">Transmembrane helix</keyword>
<evidence type="ECO:0000256" key="6">
    <source>
        <dbReference type="ARBA" id="ARBA00023306"/>
    </source>
</evidence>
<comment type="subcellular location">
    <subcellularLocation>
        <location evidence="7">Cell membrane</location>
        <topology evidence="7">Single-pass type II membrane protein</topology>
    </subcellularLocation>
    <text evidence="7">Localizes to the division septum where it forms a ring structure.</text>
</comment>
<keyword evidence="5 7" id="KW-0472">Membrane</keyword>
<evidence type="ECO:0000313" key="10">
    <source>
        <dbReference type="EMBL" id="SEM56820.1"/>
    </source>
</evidence>
<reference evidence="10 11" key="1">
    <citation type="submission" date="2016-10" db="EMBL/GenBank/DDBJ databases">
        <authorList>
            <person name="Varghese N."/>
            <person name="Submissions S."/>
        </authorList>
    </citation>
    <scope>NUCLEOTIDE SEQUENCE [LARGE SCALE GENOMIC DNA]</scope>
    <source>
        <strain evidence="10 11">WC1T17</strain>
    </source>
</reference>
<evidence type="ECO:0000256" key="9">
    <source>
        <dbReference type="SAM" id="Coils"/>
    </source>
</evidence>
<dbReference type="Proteomes" id="UP000182089">
    <property type="component" value="Unassembled WGS sequence"/>
</dbReference>
<accession>A0ABY1AAV4</accession>
<dbReference type="InterPro" id="IPR011922">
    <property type="entry name" value="Cell_div_FtsL"/>
</dbReference>
<evidence type="ECO:0000256" key="3">
    <source>
        <dbReference type="ARBA" id="ARBA00022692"/>
    </source>
</evidence>
<keyword evidence="3 7" id="KW-0812">Transmembrane</keyword>
<sequence>MNNAVEKRIFEEKEQPQINFQPVLSPYSRKFRQKKIILTVLSLAVCFVCGSAVVSTNSDINRTQIKLEQTEKKAKALKNKNDDLKLKVAELTNSERLSNLAKQAGLKMNDSKIRNVNK</sequence>
<keyword evidence="1 7" id="KW-1003">Cell membrane</keyword>
<keyword evidence="6 7" id="KW-0131">Cell cycle</keyword>
<evidence type="ECO:0000256" key="4">
    <source>
        <dbReference type="ARBA" id="ARBA00022989"/>
    </source>
</evidence>
<keyword evidence="9" id="KW-0175">Coiled coil</keyword>
<feature type="transmembrane region" description="Helical" evidence="7">
    <location>
        <begin position="36"/>
        <end position="54"/>
    </location>
</feature>
<keyword evidence="2 7" id="KW-0132">Cell division</keyword>
<dbReference type="GO" id="GO:0051301">
    <property type="term" value="P:cell division"/>
    <property type="evidence" value="ECO:0007669"/>
    <property type="project" value="UniProtKB-KW"/>
</dbReference>
<protein>
    <recommendedName>
        <fullName evidence="7 8">Cell division protein FtsL</fullName>
    </recommendedName>
</protein>
<proteinExistence type="inferred from homology"/>
<evidence type="ECO:0000256" key="7">
    <source>
        <dbReference type="HAMAP-Rule" id="MF_00910"/>
    </source>
</evidence>
<evidence type="ECO:0000256" key="1">
    <source>
        <dbReference type="ARBA" id="ARBA00022475"/>
    </source>
</evidence>
<evidence type="ECO:0000256" key="2">
    <source>
        <dbReference type="ARBA" id="ARBA00022618"/>
    </source>
</evidence>
<name>A0ABY1AAV4_9LACO</name>
<feature type="coiled-coil region" evidence="9">
    <location>
        <begin position="60"/>
        <end position="94"/>
    </location>
</feature>
<dbReference type="HAMAP" id="MF_00910">
    <property type="entry name" value="FtsL"/>
    <property type="match status" value="1"/>
</dbReference>
<evidence type="ECO:0000256" key="5">
    <source>
        <dbReference type="ARBA" id="ARBA00023136"/>
    </source>
</evidence>
<dbReference type="EMBL" id="FOCC01000004">
    <property type="protein sequence ID" value="SEM56820.1"/>
    <property type="molecule type" value="Genomic_DNA"/>
</dbReference>
<evidence type="ECO:0000256" key="8">
    <source>
        <dbReference type="NCBIfam" id="TIGR02209"/>
    </source>
</evidence>
<comment type="function">
    <text evidence="7">Essential cell division protein.</text>
</comment>
<gene>
    <name evidence="7" type="primary">ftsL</name>
    <name evidence="10" type="ORF">SAMN05216431_104144</name>
</gene>
<evidence type="ECO:0000313" key="11">
    <source>
        <dbReference type="Proteomes" id="UP000182089"/>
    </source>
</evidence>
<comment type="similarity">
    <text evidence="7">Belongs to the FtsL family.</text>
</comment>
<dbReference type="NCBIfam" id="TIGR02209">
    <property type="entry name" value="ftsL_broad"/>
    <property type="match status" value="1"/>
</dbReference>
<comment type="caution">
    <text evidence="10">The sequence shown here is derived from an EMBL/GenBank/DDBJ whole genome shotgun (WGS) entry which is preliminary data.</text>
</comment>
<organism evidence="10 11">
    <name type="scientific">Ligilactobacillus ruminis</name>
    <dbReference type="NCBI Taxonomy" id="1623"/>
    <lineage>
        <taxon>Bacteria</taxon>
        <taxon>Bacillati</taxon>
        <taxon>Bacillota</taxon>
        <taxon>Bacilli</taxon>
        <taxon>Lactobacillales</taxon>
        <taxon>Lactobacillaceae</taxon>
        <taxon>Ligilactobacillus</taxon>
    </lineage>
</organism>